<evidence type="ECO:0000313" key="4">
    <source>
        <dbReference type="EMBL" id="GJM55069.1"/>
    </source>
</evidence>
<dbReference type="Pfam" id="PF13508">
    <property type="entry name" value="Acetyltransf_7"/>
    <property type="match status" value="1"/>
</dbReference>
<name>A0AAV5B0N8_9ACTN</name>
<dbReference type="InterPro" id="IPR050832">
    <property type="entry name" value="Bact_Acetyltransf"/>
</dbReference>
<keyword evidence="2" id="KW-0012">Acyltransferase</keyword>
<dbReference type="CDD" id="cd04301">
    <property type="entry name" value="NAT_SF"/>
    <property type="match status" value="1"/>
</dbReference>
<dbReference type="RefSeq" id="WP_265590688.1">
    <property type="nucleotide sequence ID" value="NZ_BQKC01000001.1"/>
</dbReference>
<dbReference type="Gene3D" id="3.40.630.30">
    <property type="match status" value="1"/>
</dbReference>
<evidence type="ECO:0000256" key="2">
    <source>
        <dbReference type="ARBA" id="ARBA00023315"/>
    </source>
</evidence>
<evidence type="ECO:0000256" key="1">
    <source>
        <dbReference type="ARBA" id="ARBA00022679"/>
    </source>
</evidence>
<gene>
    <name evidence="4" type="ORF">ATOP_07240</name>
</gene>
<feature type="domain" description="N-acetyltransferase" evidence="3">
    <location>
        <begin position="2"/>
        <end position="151"/>
    </location>
</feature>
<dbReference type="AlphaFoldDB" id="A0AAV5B0N8"/>
<dbReference type="EMBL" id="BQKC01000001">
    <property type="protein sequence ID" value="GJM55069.1"/>
    <property type="molecule type" value="Genomic_DNA"/>
</dbReference>
<reference evidence="4" key="1">
    <citation type="journal article" date="2022" name="Int. J. Syst. Evol. Microbiol.">
        <title>Granulimonas faecalis gen. nov., sp. nov., and Leptogranulimonas caecicola gen. nov., sp. nov., novel lactate-producing Atopobiaceae bacteria isolated from mouse intestines, and an emended description of the family Atopobiaceae.</title>
        <authorList>
            <person name="Morinaga K."/>
            <person name="Kusada H."/>
            <person name="Sakamoto S."/>
            <person name="Murakami T."/>
            <person name="Toyoda A."/>
            <person name="Mori H."/>
            <person name="Meng X.Y."/>
            <person name="Takashino M."/>
            <person name="Murotomi K."/>
            <person name="Tamaki H."/>
        </authorList>
    </citation>
    <scope>NUCLEOTIDE SEQUENCE</scope>
    <source>
        <strain evidence="4">OPF53</strain>
    </source>
</reference>
<evidence type="ECO:0000313" key="5">
    <source>
        <dbReference type="Proteomes" id="UP001055025"/>
    </source>
</evidence>
<dbReference type="PROSITE" id="PS51186">
    <property type="entry name" value="GNAT"/>
    <property type="match status" value="1"/>
</dbReference>
<dbReference type="Proteomes" id="UP001055025">
    <property type="component" value="Unassembled WGS sequence"/>
</dbReference>
<evidence type="ECO:0000259" key="3">
    <source>
        <dbReference type="PROSITE" id="PS51186"/>
    </source>
</evidence>
<proteinExistence type="predicted"/>
<dbReference type="PANTHER" id="PTHR43877">
    <property type="entry name" value="AMINOALKYLPHOSPHONATE N-ACETYLTRANSFERASE-RELATED-RELATED"/>
    <property type="match status" value="1"/>
</dbReference>
<dbReference type="SUPFAM" id="SSF55729">
    <property type="entry name" value="Acyl-CoA N-acyltransferases (Nat)"/>
    <property type="match status" value="1"/>
</dbReference>
<dbReference type="InterPro" id="IPR000182">
    <property type="entry name" value="GNAT_dom"/>
</dbReference>
<sequence length="151" mass="17121">MAETLTYRPDDFDGAKAVRIRVFMEEQGFQNEFDGVDQDPRTLEVAVRDADDNPVGCARVFPSELEPGVVTEEGRWVFGRLAVVPEHRHGGLGSKILAYSEEEARMRGARELHLHAQLAAIPFYGRAGYEPYGPVELDEHVEHRWMRKQLG</sequence>
<organism evidence="4 5">
    <name type="scientific">Granulimonas faecalis</name>
    <dbReference type="NCBI Taxonomy" id="2894155"/>
    <lineage>
        <taxon>Bacteria</taxon>
        <taxon>Bacillati</taxon>
        <taxon>Actinomycetota</taxon>
        <taxon>Coriobacteriia</taxon>
        <taxon>Coriobacteriales</taxon>
        <taxon>Kribbibacteriaceae</taxon>
        <taxon>Granulimonas</taxon>
    </lineage>
</organism>
<dbReference type="GO" id="GO:0016747">
    <property type="term" value="F:acyltransferase activity, transferring groups other than amino-acyl groups"/>
    <property type="evidence" value="ECO:0007669"/>
    <property type="project" value="InterPro"/>
</dbReference>
<dbReference type="PANTHER" id="PTHR43877:SF2">
    <property type="entry name" value="AMINOALKYLPHOSPHONATE N-ACETYLTRANSFERASE-RELATED"/>
    <property type="match status" value="1"/>
</dbReference>
<comment type="caution">
    <text evidence="4">The sequence shown here is derived from an EMBL/GenBank/DDBJ whole genome shotgun (WGS) entry which is preliminary data.</text>
</comment>
<keyword evidence="1" id="KW-0808">Transferase</keyword>
<keyword evidence="5" id="KW-1185">Reference proteome</keyword>
<accession>A0AAV5B0N8</accession>
<dbReference type="InterPro" id="IPR016181">
    <property type="entry name" value="Acyl_CoA_acyltransferase"/>
</dbReference>
<protein>
    <recommendedName>
        <fullName evidence="3">N-acetyltransferase domain-containing protein</fullName>
    </recommendedName>
</protein>